<name>A0A8K1G8V3_9PASS</name>
<dbReference type="Proteomes" id="UP000796761">
    <property type="component" value="Unassembled WGS sequence"/>
</dbReference>
<reference evidence="1" key="1">
    <citation type="submission" date="2019-04" db="EMBL/GenBank/DDBJ databases">
        <title>Genome assembly of Zosterops borbonicus 15179.</title>
        <authorList>
            <person name="Leroy T."/>
            <person name="Anselmetti Y."/>
            <person name="Tilak M.-K."/>
            <person name="Nabholz B."/>
        </authorList>
    </citation>
    <scope>NUCLEOTIDE SEQUENCE</scope>
    <source>
        <strain evidence="1">HGM_15179</strain>
        <tissue evidence="1">Muscle</tissue>
    </source>
</reference>
<accession>A0A8K1G8V3</accession>
<keyword evidence="2" id="KW-1185">Reference proteome</keyword>
<sequence>MNILEDSPTNEHKKNREVGSCDIRGESETAMISYSTEQKNWVNLTLVYEYLLGRNKEDGAKIFSEVLNERTSDNESN</sequence>
<proteinExistence type="predicted"/>
<protein>
    <submittedName>
        <fullName evidence="1">Uncharacterized protein</fullName>
    </submittedName>
</protein>
<organism evidence="1 2">
    <name type="scientific">Zosterops borbonicus</name>
    <dbReference type="NCBI Taxonomy" id="364589"/>
    <lineage>
        <taxon>Eukaryota</taxon>
        <taxon>Metazoa</taxon>
        <taxon>Chordata</taxon>
        <taxon>Craniata</taxon>
        <taxon>Vertebrata</taxon>
        <taxon>Euteleostomi</taxon>
        <taxon>Archelosauria</taxon>
        <taxon>Archosauria</taxon>
        <taxon>Dinosauria</taxon>
        <taxon>Saurischia</taxon>
        <taxon>Theropoda</taxon>
        <taxon>Coelurosauria</taxon>
        <taxon>Aves</taxon>
        <taxon>Neognathae</taxon>
        <taxon>Neoaves</taxon>
        <taxon>Telluraves</taxon>
        <taxon>Australaves</taxon>
        <taxon>Passeriformes</taxon>
        <taxon>Sylvioidea</taxon>
        <taxon>Zosteropidae</taxon>
        <taxon>Zosterops</taxon>
    </lineage>
</organism>
<evidence type="ECO:0000313" key="1">
    <source>
        <dbReference type="EMBL" id="TRZ13676.1"/>
    </source>
</evidence>
<dbReference type="AlphaFoldDB" id="A0A8K1G8V3"/>
<evidence type="ECO:0000313" key="2">
    <source>
        <dbReference type="Proteomes" id="UP000796761"/>
    </source>
</evidence>
<comment type="caution">
    <text evidence="1">The sequence shown here is derived from an EMBL/GenBank/DDBJ whole genome shotgun (WGS) entry which is preliminary data.</text>
</comment>
<gene>
    <name evidence="1" type="ORF">HGM15179_013448</name>
</gene>
<dbReference type="EMBL" id="SWJQ01000489">
    <property type="protein sequence ID" value="TRZ13676.1"/>
    <property type="molecule type" value="Genomic_DNA"/>
</dbReference>